<dbReference type="Proteomes" id="UP001157006">
    <property type="component" value="Chromosome 1S"/>
</dbReference>
<evidence type="ECO:0000313" key="2">
    <source>
        <dbReference type="Proteomes" id="UP001157006"/>
    </source>
</evidence>
<gene>
    <name evidence="1" type="ORF">VFH_I034880</name>
</gene>
<proteinExistence type="predicted"/>
<evidence type="ECO:0000313" key="1">
    <source>
        <dbReference type="EMBL" id="CAI8592340.1"/>
    </source>
</evidence>
<sequence>MGEDGSPLQISFIYICRTGTAALLLTLYRQPSSLLQIEFTKIITLLLQHFIALNGGDLSDEQILNGNQPDMNDCVASKNQDKEGVNYQAILPSQSS</sequence>
<name>A0AAV0Z1J3_VICFA</name>
<protein>
    <submittedName>
        <fullName evidence="1">Uncharacterized protein</fullName>
    </submittedName>
</protein>
<accession>A0AAV0Z1J3</accession>
<dbReference type="AlphaFoldDB" id="A0AAV0Z1J3"/>
<reference evidence="1 2" key="1">
    <citation type="submission" date="2023-01" db="EMBL/GenBank/DDBJ databases">
        <authorList>
            <person name="Kreplak J."/>
        </authorList>
    </citation>
    <scope>NUCLEOTIDE SEQUENCE [LARGE SCALE GENOMIC DNA]</scope>
</reference>
<keyword evidence="2" id="KW-1185">Reference proteome</keyword>
<dbReference type="EMBL" id="OX451735">
    <property type="protein sequence ID" value="CAI8592340.1"/>
    <property type="molecule type" value="Genomic_DNA"/>
</dbReference>
<organism evidence="1 2">
    <name type="scientific">Vicia faba</name>
    <name type="common">Broad bean</name>
    <name type="synonym">Faba vulgaris</name>
    <dbReference type="NCBI Taxonomy" id="3906"/>
    <lineage>
        <taxon>Eukaryota</taxon>
        <taxon>Viridiplantae</taxon>
        <taxon>Streptophyta</taxon>
        <taxon>Embryophyta</taxon>
        <taxon>Tracheophyta</taxon>
        <taxon>Spermatophyta</taxon>
        <taxon>Magnoliopsida</taxon>
        <taxon>eudicotyledons</taxon>
        <taxon>Gunneridae</taxon>
        <taxon>Pentapetalae</taxon>
        <taxon>rosids</taxon>
        <taxon>fabids</taxon>
        <taxon>Fabales</taxon>
        <taxon>Fabaceae</taxon>
        <taxon>Papilionoideae</taxon>
        <taxon>50 kb inversion clade</taxon>
        <taxon>NPAAA clade</taxon>
        <taxon>Hologalegina</taxon>
        <taxon>IRL clade</taxon>
        <taxon>Fabeae</taxon>
        <taxon>Vicia</taxon>
    </lineage>
</organism>